<evidence type="ECO:0000313" key="1">
    <source>
        <dbReference type="EMBL" id="MCC9645000.1"/>
    </source>
</evidence>
<comment type="caution">
    <text evidence="1">The sequence shown here is derived from an EMBL/GenBank/DDBJ whole genome shotgun (WGS) entry which is preliminary data.</text>
</comment>
<gene>
    <name evidence="1" type="ORF">LOC71_22210</name>
</gene>
<reference evidence="1" key="1">
    <citation type="submission" date="2021-11" db="EMBL/GenBank/DDBJ databases">
        <title>Genome sequence.</title>
        <authorList>
            <person name="Sun Q."/>
        </authorList>
    </citation>
    <scope>NUCLEOTIDE SEQUENCE</scope>
    <source>
        <strain evidence="1">JC740</strain>
    </source>
</reference>
<dbReference type="Proteomes" id="UP001430306">
    <property type="component" value="Unassembled WGS sequence"/>
</dbReference>
<keyword evidence="2" id="KW-1185">Reference proteome</keyword>
<name>A0ABS8NNB7_9BACT</name>
<sequence>MIDRCNRFSDAVVAVHGVVLRSLTKCKQEIISKGDFDCSVKWARRQCGLGVGMSIRCRVSANDQERFGVLFLPKFARVFVESGNLVESRVICDFAPEELDEELIRSLVTHIKFAATACLPECQQLKELTRPAVFPLIYPARR</sequence>
<accession>A0ABS8NNB7</accession>
<dbReference type="RefSeq" id="WP_230276656.1">
    <property type="nucleotide sequence ID" value="NZ_JAJKFW010000062.1"/>
</dbReference>
<dbReference type="EMBL" id="JAJKFW010000062">
    <property type="protein sequence ID" value="MCC9645000.1"/>
    <property type="molecule type" value="Genomic_DNA"/>
</dbReference>
<organism evidence="1 2">
    <name type="scientific">Rhodopirellula halodulae</name>
    <dbReference type="NCBI Taxonomy" id="2894198"/>
    <lineage>
        <taxon>Bacteria</taxon>
        <taxon>Pseudomonadati</taxon>
        <taxon>Planctomycetota</taxon>
        <taxon>Planctomycetia</taxon>
        <taxon>Pirellulales</taxon>
        <taxon>Pirellulaceae</taxon>
        <taxon>Rhodopirellula</taxon>
    </lineage>
</organism>
<proteinExistence type="predicted"/>
<protein>
    <recommendedName>
        <fullName evidence="3">PilZ domain-containing protein</fullName>
    </recommendedName>
</protein>
<evidence type="ECO:0008006" key="3">
    <source>
        <dbReference type="Google" id="ProtNLM"/>
    </source>
</evidence>
<evidence type="ECO:0000313" key="2">
    <source>
        <dbReference type="Proteomes" id="UP001430306"/>
    </source>
</evidence>